<keyword evidence="7" id="KW-0479">Metal-binding</keyword>
<name>A0ABQ8YQ39_9EUKA</name>
<accession>A0ABQ8YQ39</accession>
<organism evidence="15 16">
    <name type="scientific">Anaeramoeba flamelloides</name>
    <dbReference type="NCBI Taxonomy" id="1746091"/>
    <lineage>
        <taxon>Eukaryota</taxon>
        <taxon>Metamonada</taxon>
        <taxon>Anaeramoebidae</taxon>
        <taxon>Anaeramoeba</taxon>
    </lineage>
</organism>
<dbReference type="CDD" id="cd00844">
    <property type="entry name" value="MPP_Dbr1_N"/>
    <property type="match status" value="1"/>
</dbReference>
<evidence type="ECO:0000256" key="1">
    <source>
        <dbReference type="ARBA" id="ARBA00001936"/>
    </source>
</evidence>
<dbReference type="InterPro" id="IPR029052">
    <property type="entry name" value="Metallo-depent_PP-like"/>
</dbReference>
<evidence type="ECO:0000256" key="13">
    <source>
        <dbReference type="SAM" id="Coils"/>
    </source>
</evidence>
<dbReference type="EMBL" id="JAOAOG010000131">
    <property type="protein sequence ID" value="KAJ6246728.1"/>
    <property type="molecule type" value="Genomic_DNA"/>
</dbReference>
<dbReference type="Pfam" id="PF00149">
    <property type="entry name" value="Metallophos"/>
    <property type="match status" value="1"/>
</dbReference>
<gene>
    <name evidence="15" type="ORF">M0813_01978</name>
</gene>
<evidence type="ECO:0000256" key="11">
    <source>
        <dbReference type="ARBA" id="ARBA00023211"/>
    </source>
</evidence>
<proteinExistence type="inferred from homology"/>
<evidence type="ECO:0000256" key="3">
    <source>
        <dbReference type="ARBA" id="ARBA00001954"/>
    </source>
</evidence>
<reference evidence="15" key="1">
    <citation type="submission" date="2022-08" db="EMBL/GenBank/DDBJ databases">
        <title>Novel sulfate-reducing endosymbionts in the free-living metamonad Anaeramoeba.</title>
        <authorList>
            <person name="Jerlstrom-Hultqvist J."/>
            <person name="Cepicka I."/>
            <person name="Gallot-Lavallee L."/>
            <person name="Salas-Leiva D."/>
            <person name="Curtis B.A."/>
            <person name="Zahonova K."/>
            <person name="Pipaliya S."/>
            <person name="Dacks J."/>
            <person name="Roger A.J."/>
        </authorList>
    </citation>
    <scope>NUCLEOTIDE SEQUENCE</scope>
    <source>
        <strain evidence="15">Schooner1</strain>
    </source>
</reference>
<comment type="similarity">
    <text evidence="5">Belongs to the lariat debranching enzyme family.</text>
</comment>
<evidence type="ECO:0000256" key="9">
    <source>
        <dbReference type="ARBA" id="ARBA00022833"/>
    </source>
</evidence>
<keyword evidence="8" id="KW-0378">Hydrolase</keyword>
<evidence type="ECO:0000256" key="8">
    <source>
        <dbReference type="ARBA" id="ARBA00022801"/>
    </source>
</evidence>
<comment type="cofactor">
    <cofactor evidence="3">
        <name>Fe(2+)</name>
        <dbReference type="ChEBI" id="CHEBI:29033"/>
    </cofactor>
</comment>
<dbReference type="Gene3D" id="3.60.21.10">
    <property type="match status" value="1"/>
</dbReference>
<keyword evidence="11" id="KW-0464">Manganese</keyword>
<evidence type="ECO:0000256" key="2">
    <source>
        <dbReference type="ARBA" id="ARBA00001947"/>
    </source>
</evidence>
<keyword evidence="10" id="KW-0408">Iron</keyword>
<keyword evidence="6" id="KW-0507">mRNA processing</keyword>
<feature type="coiled-coil region" evidence="13">
    <location>
        <begin position="436"/>
        <end position="463"/>
    </location>
</feature>
<evidence type="ECO:0000256" key="10">
    <source>
        <dbReference type="ARBA" id="ARBA00023004"/>
    </source>
</evidence>
<dbReference type="PANTHER" id="PTHR12849">
    <property type="entry name" value="RNA LARIAT DEBRANCHING ENZYME"/>
    <property type="match status" value="1"/>
</dbReference>
<feature type="domain" description="Lariat debranching enzyme C-terminal" evidence="14">
    <location>
        <begin position="269"/>
        <end position="424"/>
    </location>
</feature>
<keyword evidence="12" id="KW-0539">Nucleus</keyword>
<keyword evidence="13" id="KW-0175">Coiled coil</keyword>
<feature type="coiled-coil region" evidence="13">
    <location>
        <begin position="247"/>
        <end position="277"/>
    </location>
</feature>
<evidence type="ECO:0000313" key="15">
    <source>
        <dbReference type="EMBL" id="KAJ6246728.1"/>
    </source>
</evidence>
<dbReference type="InterPro" id="IPR041816">
    <property type="entry name" value="Dbr1_N"/>
</dbReference>
<evidence type="ECO:0000256" key="4">
    <source>
        <dbReference type="ARBA" id="ARBA00004123"/>
    </source>
</evidence>
<dbReference type="SUPFAM" id="SSF56300">
    <property type="entry name" value="Metallo-dependent phosphatases"/>
    <property type="match status" value="1"/>
</dbReference>
<dbReference type="Proteomes" id="UP001150062">
    <property type="component" value="Unassembled WGS sequence"/>
</dbReference>
<evidence type="ECO:0000256" key="7">
    <source>
        <dbReference type="ARBA" id="ARBA00022723"/>
    </source>
</evidence>
<dbReference type="InterPro" id="IPR004843">
    <property type="entry name" value="Calcineurin-like_PHP"/>
</dbReference>
<evidence type="ECO:0000256" key="5">
    <source>
        <dbReference type="ARBA" id="ARBA00006045"/>
    </source>
</evidence>
<comment type="subcellular location">
    <subcellularLocation>
        <location evidence="4">Nucleus</location>
    </subcellularLocation>
</comment>
<keyword evidence="16" id="KW-1185">Reference proteome</keyword>
<dbReference type="InterPro" id="IPR007708">
    <property type="entry name" value="DBR1_C"/>
</dbReference>
<evidence type="ECO:0000313" key="16">
    <source>
        <dbReference type="Proteomes" id="UP001150062"/>
    </source>
</evidence>
<dbReference type="Pfam" id="PF05011">
    <property type="entry name" value="DBR1"/>
    <property type="match status" value="1"/>
</dbReference>
<dbReference type="SMART" id="SM01124">
    <property type="entry name" value="DBR1"/>
    <property type="match status" value="1"/>
</dbReference>
<comment type="cofactor">
    <cofactor evidence="2">
        <name>Zn(2+)</name>
        <dbReference type="ChEBI" id="CHEBI:29105"/>
    </cofactor>
</comment>
<dbReference type="PANTHER" id="PTHR12849:SF0">
    <property type="entry name" value="LARIAT DEBRANCHING ENZYME"/>
    <property type="match status" value="1"/>
</dbReference>
<comment type="cofactor">
    <cofactor evidence="1">
        <name>Mn(2+)</name>
        <dbReference type="ChEBI" id="CHEBI:29035"/>
    </cofactor>
</comment>
<keyword evidence="9" id="KW-0862">Zinc</keyword>
<comment type="caution">
    <text evidence="15">The sequence shown here is derived from an EMBL/GenBank/DDBJ whole genome shotgun (WGS) entry which is preliminary data.</text>
</comment>
<sequence length="484" mass="56570">MKIAVVGCVHGKLDKVYSKIRYLSKKNNYHIDLVIICGDFQTVRNKSDLDSLCVKPKFKLMHDFHRYYSGEKTAPFLTIFIGGNHEASNYLQELNFGGWVAPNIYYLGRSGVINFNGLKIAGLSGIFKGYHLNLPYEEKYPYSNEEIRSIYHVRSLDIFRLHLIQRNIDIMITHDWPRGITNHGDVNLLLKKKPFFRKDVENNGLGSPMNWELLIKKRPRYYFCAHLHCKFTALVFHNNNNFNSNNINYNNNQVQNYQQQQQNYQQQQLQQNCKEQKPTQTQFLALDKSLPGRNFVEIMDIRINKDKEIELNEKRVTGGKLCYDLEWLAILKVTQELFSKENRLKSVQNLLFEKNTYTEKVNNEISNMKNDKQYNDLQIPENFQPSAPTLKEESSLKGQNFIPNVLENQQHLRFVNWLGITDPWEGLGGSNQVENSEEININLNSLENNLSTQSNQQILEEEEEIPIIAKNPDEIDLDMEFDFD</sequence>
<evidence type="ECO:0000259" key="14">
    <source>
        <dbReference type="SMART" id="SM01124"/>
    </source>
</evidence>
<evidence type="ECO:0000256" key="12">
    <source>
        <dbReference type="ARBA" id="ARBA00023242"/>
    </source>
</evidence>
<evidence type="ECO:0000256" key="6">
    <source>
        <dbReference type="ARBA" id="ARBA00022664"/>
    </source>
</evidence>
<protein>
    <submittedName>
        <fullName evidence="15">Lariat debranching enzyme</fullName>
    </submittedName>
</protein>